<dbReference type="RefSeq" id="WP_279965830.1">
    <property type="nucleotide sequence ID" value="NZ_CP122537.1"/>
</dbReference>
<evidence type="ECO:0000313" key="9">
    <source>
        <dbReference type="EMBL" id="WGH79064.1"/>
    </source>
</evidence>
<dbReference type="Gene3D" id="3.30.300.160">
    <property type="entry name" value="Type II secretion system, protein E, N-terminal domain"/>
    <property type="match status" value="1"/>
</dbReference>
<dbReference type="EMBL" id="CP122537">
    <property type="protein sequence ID" value="WGH79064.1"/>
    <property type="molecule type" value="Genomic_DNA"/>
</dbReference>
<dbReference type="Pfam" id="PF05157">
    <property type="entry name" value="MshEN"/>
    <property type="match status" value="1"/>
</dbReference>
<evidence type="ECO:0000256" key="6">
    <source>
        <dbReference type="ARBA" id="ARBA00023136"/>
    </source>
</evidence>
<sequence length="615" mass="67005">MGALDRFDLARALIAQRETGAPLGETLLARGIISADALADALATQFRRPRADPRPDGRARDDLVRQFPAELALRLGAVPWSRRGGRVVIATSRPEDAKAILRAAAPHFGQCHLAVATRAEVEARIAAVHGPALARLAECRAPGDQTCRAMQGRSVTVAMIGLLAAALGALSLWPGPVVAGLTLLAVLVAVLNAGLRVAAAIASRRPAPRRFASIRPAREARHGPPIVTIFVPLHREPDIAGPLTRRLSRIEYPRERLDICLVVEEDDQLTRAALEAASLPAWIRVIVVPDGQPRTKPRAMNYALNFARGSIVGIYDAEDAPAPDQIRQVVARFHAAPPDLACLQGRLDFYNPERNWIARCFTMEYANWFRLVLPGIARMGLVVPLGGTTLFFRRDLLEEIGAWDAHNVTEDADLGVRLARRGYRTEIIDTTTLEEANAKPLAWVKQRSRWIKGYLLTWAVHSRQPLRLWRELGPKRALGFHLLFLGALLSPALLPLLWSLGLLSFGIAHPVAALLPEAGMTALVAAMISLLVVDIAATLVSLSAPHHRPLRKWIFLLPLYFPLATLALVKAIAEVLRSPFHWDKTEHGAFGGTGSAEDIARLEGLLSRAAARPGA</sequence>
<feature type="transmembrane region" description="Helical" evidence="7">
    <location>
        <begin position="477"/>
        <end position="498"/>
    </location>
</feature>
<dbReference type="PANTHER" id="PTHR43867">
    <property type="entry name" value="CELLULOSE SYNTHASE CATALYTIC SUBUNIT A [UDP-FORMING]"/>
    <property type="match status" value="1"/>
</dbReference>
<dbReference type="SUPFAM" id="SSF160246">
    <property type="entry name" value="EspE N-terminal domain-like"/>
    <property type="match status" value="1"/>
</dbReference>
<keyword evidence="6 7" id="KW-0472">Membrane</keyword>
<keyword evidence="3 9" id="KW-0808">Transferase</keyword>
<name>A0ABY8LFW9_9RHOB</name>
<evidence type="ECO:0000256" key="2">
    <source>
        <dbReference type="ARBA" id="ARBA00022676"/>
    </source>
</evidence>
<keyword evidence="2 9" id="KW-0328">Glycosyltransferase</keyword>
<organism evidence="9 10">
    <name type="scientific">Jannaschia ovalis</name>
    <dbReference type="NCBI Taxonomy" id="3038773"/>
    <lineage>
        <taxon>Bacteria</taxon>
        <taxon>Pseudomonadati</taxon>
        <taxon>Pseudomonadota</taxon>
        <taxon>Alphaproteobacteria</taxon>
        <taxon>Rhodobacterales</taxon>
        <taxon>Roseobacteraceae</taxon>
        <taxon>Jannaschia</taxon>
    </lineage>
</organism>
<dbReference type="EC" id="2.4.-.-" evidence="9"/>
<protein>
    <submittedName>
        <fullName evidence="9">Glycosyltransferase</fullName>
        <ecNumber evidence="9">2.4.-.-</ecNumber>
    </submittedName>
</protein>
<dbReference type="Proteomes" id="UP001243420">
    <property type="component" value="Chromosome"/>
</dbReference>
<evidence type="ECO:0000256" key="3">
    <source>
        <dbReference type="ARBA" id="ARBA00022679"/>
    </source>
</evidence>
<feature type="transmembrane region" description="Helical" evidence="7">
    <location>
        <begin position="179"/>
        <end position="202"/>
    </location>
</feature>
<dbReference type="SUPFAM" id="SSF53448">
    <property type="entry name" value="Nucleotide-diphospho-sugar transferases"/>
    <property type="match status" value="1"/>
</dbReference>
<feature type="domain" description="Type II secretion system protein GspE N-terminal" evidence="8">
    <location>
        <begin position="58"/>
        <end position="129"/>
    </location>
</feature>
<dbReference type="InterPro" id="IPR037257">
    <property type="entry name" value="T2SS_E_N_sf"/>
</dbReference>
<proteinExistence type="predicted"/>
<feature type="transmembrane region" description="Helical" evidence="7">
    <location>
        <begin position="155"/>
        <end position="173"/>
    </location>
</feature>
<dbReference type="InterPro" id="IPR007831">
    <property type="entry name" value="T2SS_GspE_N"/>
</dbReference>
<accession>A0ABY8LFW9</accession>
<evidence type="ECO:0000256" key="7">
    <source>
        <dbReference type="SAM" id="Phobius"/>
    </source>
</evidence>
<dbReference type="InterPro" id="IPR029044">
    <property type="entry name" value="Nucleotide-diphossugar_trans"/>
</dbReference>
<evidence type="ECO:0000256" key="1">
    <source>
        <dbReference type="ARBA" id="ARBA00004141"/>
    </source>
</evidence>
<evidence type="ECO:0000256" key="5">
    <source>
        <dbReference type="ARBA" id="ARBA00022989"/>
    </source>
</evidence>
<reference evidence="9 10" key="1">
    <citation type="submission" date="2023-04" db="EMBL/GenBank/DDBJ databases">
        <title>Jannaschia ovalis sp. nov., a marine bacterium isolated from sea tidal flat.</title>
        <authorList>
            <person name="Kwon D.Y."/>
            <person name="Kim J.-J."/>
        </authorList>
    </citation>
    <scope>NUCLEOTIDE SEQUENCE [LARGE SCALE GENOMIC DNA]</scope>
    <source>
        <strain evidence="9 10">GRR-S6-38</strain>
    </source>
</reference>
<keyword evidence="10" id="KW-1185">Reference proteome</keyword>
<gene>
    <name evidence="9" type="ORF">P8627_02040</name>
</gene>
<dbReference type="Gene3D" id="3.90.550.10">
    <property type="entry name" value="Spore Coat Polysaccharide Biosynthesis Protein SpsA, Chain A"/>
    <property type="match status" value="1"/>
</dbReference>
<dbReference type="GO" id="GO:0016757">
    <property type="term" value="F:glycosyltransferase activity"/>
    <property type="evidence" value="ECO:0007669"/>
    <property type="project" value="UniProtKB-KW"/>
</dbReference>
<evidence type="ECO:0000256" key="4">
    <source>
        <dbReference type="ARBA" id="ARBA00022692"/>
    </source>
</evidence>
<comment type="subcellular location">
    <subcellularLocation>
        <location evidence="1">Membrane</location>
        <topology evidence="1">Multi-pass membrane protein</topology>
    </subcellularLocation>
</comment>
<dbReference type="CDD" id="cd06427">
    <property type="entry name" value="CESA_like_2"/>
    <property type="match status" value="1"/>
</dbReference>
<dbReference type="InterPro" id="IPR050321">
    <property type="entry name" value="Glycosyltr_2/OpgH_subfam"/>
</dbReference>
<keyword evidence="4 7" id="KW-0812">Transmembrane</keyword>
<dbReference type="PANTHER" id="PTHR43867:SF2">
    <property type="entry name" value="CELLULOSE SYNTHASE CATALYTIC SUBUNIT A [UDP-FORMING]"/>
    <property type="match status" value="1"/>
</dbReference>
<feature type="transmembrane region" description="Helical" evidence="7">
    <location>
        <begin position="518"/>
        <end position="542"/>
    </location>
</feature>
<feature type="transmembrane region" description="Helical" evidence="7">
    <location>
        <begin position="554"/>
        <end position="573"/>
    </location>
</feature>
<keyword evidence="5 7" id="KW-1133">Transmembrane helix</keyword>
<evidence type="ECO:0000259" key="8">
    <source>
        <dbReference type="Pfam" id="PF05157"/>
    </source>
</evidence>
<evidence type="ECO:0000313" key="10">
    <source>
        <dbReference type="Proteomes" id="UP001243420"/>
    </source>
</evidence>
<dbReference type="Pfam" id="PF13641">
    <property type="entry name" value="Glyco_tranf_2_3"/>
    <property type="match status" value="1"/>
</dbReference>